<accession>A0A921LT61</accession>
<reference evidence="2" key="2">
    <citation type="submission" date="2021-09" db="EMBL/GenBank/DDBJ databases">
        <authorList>
            <person name="Gilroy R."/>
        </authorList>
    </citation>
    <scope>NUCLEOTIDE SEQUENCE</scope>
    <source>
        <strain evidence="2">ChiGjej2B2-7701</strain>
    </source>
</reference>
<proteinExistence type="predicted"/>
<protein>
    <submittedName>
        <fullName evidence="2">Metallophosphoesterase</fullName>
    </submittedName>
</protein>
<feature type="domain" description="Calcineurin-like phosphoesterase" evidence="1">
    <location>
        <begin position="3"/>
        <end position="203"/>
    </location>
</feature>
<dbReference type="Pfam" id="PF00149">
    <property type="entry name" value="Metallophos"/>
    <property type="match status" value="1"/>
</dbReference>
<dbReference type="PANTHER" id="PTHR42850:SF4">
    <property type="entry name" value="ZINC-DEPENDENT ENDOPOLYPHOSPHATASE"/>
    <property type="match status" value="1"/>
</dbReference>
<dbReference type="GO" id="GO:0005737">
    <property type="term" value="C:cytoplasm"/>
    <property type="evidence" value="ECO:0007669"/>
    <property type="project" value="TreeGrafter"/>
</dbReference>
<dbReference type="InterPro" id="IPR029052">
    <property type="entry name" value="Metallo-depent_PP-like"/>
</dbReference>
<dbReference type="Gene3D" id="3.60.21.10">
    <property type="match status" value="1"/>
</dbReference>
<evidence type="ECO:0000313" key="3">
    <source>
        <dbReference type="Proteomes" id="UP000746751"/>
    </source>
</evidence>
<comment type="caution">
    <text evidence="2">The sequence shown here is derived from an EMBL/GenBank/DDBJ whole genome shotgun (WGS) entry which is preliminary data.</text>
</comment>
<name>A0A921LT61_9ACTN</name>
<dbReference type="PANTHER" id="PTHR42850">
    <property type="entry name" value="METALLOPHOSPHOESTERASE"/>
    <property type="match status" value="1"/>
</dbReference>
<dbReference type="EMBL" id="DYVF01000041">
    <property type="protein sequence ID" value="HJG30913.1"/>
    <property type="molecule type" value="Genomic_DNA"/>
</dbReference>
<reference evidence="2" key="1">
    <citation type="journal article" date="2021" name="PeerJ">
        <title>Extensive microbial diversity within the chicken gut microbiome revealed by metagenomics and culture.</title>
        <authorList>
            <person name="Gilroy R."/>
            <person name="Ravi A."/>
            <person name="Getino M."/>
            <person name="Pursley I."/>
            <person name="Horton D.L."/>
            <person name="Alikhan N.F."/>
            <person name="Baker D."/>
            <person name="Gharbi K."/>
            <person name="Hall N."/>
            <person name="Watson M."/>
            <person name="Adriaenssens E.M."/>
            <person name="Foster-Nyarko E."/>
            <person name="Jarju S."/>
            <person name="Secka A."/>
            <person name="Antonio M."/>
            <person name="Oren A."/>
            <person name="Chaudhuri R.R."/>
            <person name="La Ragione R."/>
            <person name="Hildebrand F."/>
            <person name="Pallen M.J."/>
        </authorList>
    </citation>
    <scope>NUCLEOTIDE SEQUENCE</scope>
    <source>
        <strain evidence="2">ChiGjej2B2-7701</strain>
    </source>
</reference>
<evidence type="ECO:0000313" key="2">
    <source>
        <dbReference type="EMBL" id="HJG30913.1"/>
    </source>
</evidence>
<evidence type="ECO:0000259" key="1">
    <source>
        <dbReference type="Pfam" id="PF00149"/>
    </source>
</evidence>
<dbReference type="Proteomes" id="UP000746751">
    <property type="component" value="Unassembled WGS sequence"/>
</dbReference>
<dbReference type="GO" id="GO:0008803">
    <property type="term" value="F:bis(5'-nucleosyl)-tetraphosphatase (symmetrical) activity"/>
    <property type="evidence" value="ECO:0007669"/>
    <property type="project" value="TreeGrafter"/>
</dbReference>
<dbReference type="GO" id="GO:0016791">
    <property type="term" value="F:phosphatase activity"/>
    <property type="evidence" value="ECO:0007669"/>
    <property type="project" value="TreeGrafter"/>
</dbReference>
<sequence>MATYVTSDAHGHLRAFDAALEQISLGADDRLYVLGDMVDRGPDPVGVLRLVRSLPNAQVLMGNHEDMLLNTISSGTQLDLLTWEMNGGSSTAAGLDACPHDEYVDIIRWISALPLFDVVSAGERTYLLAHAGIDALGLRGYLATAGFSADTGYGDVPEDVWRAALAEQDPEDLLWTRGAFWGEPTGLVGPDGRGPVVISGHTPTVLLARYAEMMGGPVLNEDDRANMVEVGACWDTFGVADRIDIDCSAAAGAPHGRVGIMRLDDHAVFYGTIEEGA</sequence>
<gene>
    <name evidence="2" type="ORF">K8U80_05910</name>
</gene>
<dbReference type="AlphaFoldDB" id="A0A921LT61"/>
<dbReference type="GO" id="GO:0110154">
    <property type="term" value="P:RNA decapping"/>
    <property type="evidence" value="ECO:0007669"/>
    <property type="project" value="TreeGrafter"/>
</dbReference>
<organism evidence="2 3">
    <name type="scientific">Collinsella ihumii</name>
    <dbReference type="NCBI Taxonomy" id="1720204"/>
    <lineage>
        <taxon>Bacteria</taxon>
        <taxon>Bacillati</taxon>
        <taxon>Actinomycetota</taxon>
        <taxon>Coriobacteriia</taxon>
        <taxon>Coriobacteriales</taxon>
        <taxon>Coriobacteriaceae</taxon>
        <taxon>Collinsella</taxon>
    </lineage>
</organism>
<dbReference type="SUPFAM" id="SSF56300">
    <property type="entry name" value="Metallo-dependent phosphatases"/>
    <property type="match status" value="1"/>
</dbReference>
<dbReference type="InterPro" id="IPR004843">
    <property type="entry name" value="Calcineurin-like_PHP"/>
</dbReference>
<dbReference type="InterPro" id="IPR050126">
    <property type="entry name" value="Ap4A_hydrolase"/>
</dbReference>